<accession>A0A1B7X2L8</accession>
<sequence length="74" mass="8837">MRFVNSRGIIYIIYLNLRTILLFYFPSRLTLFVDHSIIEQGNQKQNVRDFMVFWTQGVPDYEASQQIKNGSELY</sequence>
<comment type="caution">
    <text evidence="2">The sequence shown here is derived from an EMBL/GenBank/DDBJ whole genome shotgun (WGS) entry which is preliminary data.</text>
</comment>
<dbReference type="EMBL" id="LJOW01000048">
    <property type="protein sequence ID" value="OBQ43624.1"/>
    <property type="molecule type" value="Genomic_DNA"/>
</dbReference>
<dbReference type="Proteomes" id="UP000092093">
    <property type="component" value="Unassembled WGS sequence"/>
</dbReference>
<feature type="transmembrane region" description="Helical" evidence="1">
    <location>
        <begin position="6"/>
        <end position="25"/>
    </location>
</feature>
<evidence type="ECO:0000313" key="2">
    <source>
        <dbReference type="EMBL" id="OBQ43624.1"/>
    </source>
</evidence>
<evidence type="ECO:0000256" key="1">
    <source>
        <dbReference type="SAM" id="Phobius"/>
    </source>
</evidence>
<protein>
    <submittedName>
        <fullName evidence="2">Uncharacterized protein</fullName>
    </submittedName>
</protein>
<organism evidence="2 3">
    <name type="scientific">Aphanizomenon flos-aquae WA102</name>
    <dbReference type="NCBI Taxonomy" id="1710896"/>
    <lineage>
        <taxon>Bacteria</taxon>
        <taxon>Bacillati</taxon>
        <taxon>Cyanobacteriota</taxon>
        <taxon>Cyanophyceae</taxon>
        <taxon>Nostocales</taxon>
        <taxon>Aphanizomenonaceae</taxon>
        <taxon>Aphanizomenon</taxon>
    </lineage>
</organism>
<reference evidence="2 3" key="1">
    <citation type="submission" date="2015-09" db="EMBL/GenBank/DDBJ databases">
        <title>Aphanizomenon flos-aquae WA102.</title>
        <authorList>
            <person name="Driscoll C."/>
        </authorList>
    </citation>
    <scope>NUCLEOTIDE SEQUENCE [LARGE SCALE GENOMIC DNA]</scope>
    <source>
        <strain evidence="2">WA102</strain>
    </source>
</reference>
<keyword evidence="1" id="KW-0472">Membrane</keyword>
<proteinExistence type="predicted"/>
<evidence type="ECO:0000313" key="3">
    <source>
        <dbReference type="Proteomes" id="UP000092093"/>
    </source>
</evidence>
<keyword evidence="1" id="KW-1133">Transmembrane helix</keyword>
<dbReference type="AlphaFoldDB" id="A0A1B7X2L8"/>
<keyword evidence="1" id="KW-0812">Transmembrane</keyword>
<gene>
    <name evidence="2" type="ORF">AN484_11515</name>
</gene>
<name>A0A1B7X2L8_APHFL</name>